<evidence type="ECO:0000256" key="2">
    <source>
        <dbReference type="ARBA" id="ARBA00022475"/>
    </source>
</evidence>
<accession>A0A3B0SVS2</accession>
<dbReference type="EMBL" id="UOEH01000638">
    <property type="protein sequence ID" value="VAW08103.1"/>
    <property type="molecule type" value="Genomic_DNA"/>
</dbReference>
<comment type="similarity">
    <text evidence="8">Belongs to the PpiD chaperone family.</text>
</comment>
<evidence type="ECO:0000256" key="1">
    <source>
        <dbReference type="ARBA" id="ARBA00004382"/>
    </source>
</evidence>
<protein>
    <recommendedName>
        <fullName evidence="9">Periplasmic chaperone PpiD</fullName>
    </recommendedName>
    <alternativeName>
        <fullName evidence="10">Periplasmic folding chaperone</fullName>
    </alternativeName>
</protein>
<proteinExistence type="inferred from homology"/>
<evidence type="ECO:0000259" key="12">
    <source>
        <dbReference type="PROSITE" id="PS50198"/>
    </source>
</evidence>
<dbReference type="InterPro" id="IPR046357">
    <property type="entry name" value="PPIase_dom_sf"/>
</dbReference>
<keyword evidence="2" id="KW-1003">Cell membrane</keyword>
<evidence type="ECO:0000313" key="13">
    <source>
        <dbReference type="EMBL" id="VAW08103.1"/>
    </source>
</evidence>
<dbReference type="SUPFAM" id="SSF109998">
    <property type="entry name" value="Triger factor/SurA peptide-binding domain-like"/>
    <property type="match status" value="1"/>
</dbReference>
<keyword evidence="6 11" id="KW-0472">Membrane</keyword>
<dbReference type="Gene3D" id="3.10.50.40">
    <property type="match status" value="1"/>
</dbReference>
<comment type="subcellular location">
    <subcellularLocation>
        <location evidence="1">Cell inner membrane</location>
        <topology evidence="1">Single-pass type II membrane protein</topology>
        <orientation evidence="1">Periplasmic side</orientation>
    </subcellularLocation>
</comment>
<dbReference type="GO" id="GO:0005886">
    <property type="term" value="C:plasma membrane"/>
    <property type="evidence" value="ECO:0007669"/>
    <property type="project" value="UniProtKB-SubCell"/>
</dbReference>
<evidence type="ECO:0000256" key="9">
    <source>
        <dbReference type="ARBA" id="ARBA00040743"/>
    </source>
</evidence>
<feature type="transmembrane region" description="Helical" evidence="11">
    <location>
        <begin position="12"/>
        <end position="30"/>
    </location>
</feature>
<dbReference type="Pfam" id="PF13145">
    <property type="entry name" value="Rotamase_2"/>
    <property type="match status" value="1"/>
</dbReference>
<evidence type="ECO:0000256" key="8">
    <source>
        <dbReference type="ARBA" id="ARBA00038408"/>
    </source>
</evidence>
<evidence type="ECO:0000256" key="7">
    <source>
        <dbReference type="ARBA" id="ARBA00023186"/>
    </source>
</evidence>
<name>A0A3B0SVS2_9ZZZZ</name>
<dbReference type="InterPro" id="IPR027304">
    <property type="entry name" value="Trigger_fact/SurA_dom_sf"/>
</dbReference>
<evidence type="ECO:0000256" key="11">
    <source>
        <dbReference type="SAM" id="Phobius"/>
    </source>
</evidence>
<keyword evidence="4 11" id="KW-0812">Transmembrane</keyword>
<dbReference type="GO" id="GO:0003755">
    <property type="term" value="F:peptidyl-prolyl cis-trans isomerase activity"/>
    <property type="evidence" value="ECO:0007669"/>
    <property type="project" value="InterPro"/>
</dbReference>
<reference evidence="13" key="1">
    <citation type="submission" date="2018-06" db="EMBL/GenBank/DDBJ databases">
        <authorList>
            <person name="Zhirakovskaya E."/>
        </authorList>
    </citation>
    <scope>NUCLEOTIDE SEQUENCE</scope>
</reference>
<dbReference type="PROSITE" id="PS50198">
    <property type="entry name" value="PPIC_PPIASE_2"/>
    <property type="match status" value="1"/>
</dbReference>
<evidence type="ECO:0000256" key="5">
    <source>
        <dbReference type="ARBA" id="ARBA00022989"/>
    </source>
</evidence>
<keyword evidence="5 11" id="KW-1133">Transmembrane helix</keyword>
<organism evidence="13">
    <name type="scientific">hydrothermal vent metagenome</name>
    <dbReference type="NCBI Taxonomy" id="652676"/>
    <lineage>
        <taxon>unclassified sequences</taxon>
        <taxon>metagenomes</taxon>
        <taxon>ecological metagenomes</taxon>
    </lineage>
</organism>
<evidence type="ECO:0000256" key="4">
    <source>
        <dbReference type="ARBA" id="ARBA00022692"/>
    </source>
</evidence>
<dbReference type="Pfam" id="PF13624">
    <property type="entry name" value="SurA_N_3"/>
    <property type="match status" value="1"/>
</dbReference>
<gene>
    <name evidence="13" type="ORF">MNBD_ALPHA05-1797</name>
</gene>
<dbReference type="SUPFAM" id="SSF54534">
    <property type="entry name" value="FKBP-like"/>
    <property type="match status" value="1"/>
</dbReference>
<evidence type="ECO:0000256" key="3">
    <source>
        <dbReference type="ARBA" id="ARBA00022519"/>
    </source>
</evidence>
<sequence>MLSQVRNALKGATAWFVVILLILAFALWGVPSMGQLSGTAAVTVGGKSFSQQYVQSEFNRALQSQRNETGGVYTREDALASGLNDQVVAAITTTSALDQFADKMELAMPRALVRDYLQENENFRNPATGKFDPATLQIILQQNNLTVKDFEIRLGEDLKRNQLINALAARAPAPDPFVEAMLLRDTERRDIGYLIVTDEMSGKAAEPMPTDLETYYQENPAVFTAPEYRTFDLLVLKNEDFREGLEAPEEEMRRLYDINKERLYDKPERRTVYQITYKTESEAQAASAALRQGKPFENIASERGLNLAAVTFTDAQKRDILDPAVADAAFADGLEAGAIIDPVRSSFGWTVVQIANITPPVTTTFEEVRADIVAQYLDQDTRRALLAAVDAIEEVRDSGAGLRVAAEEAGFDVQTIGPVDRYSFAPGGAIIDKVPGEALSEAFKLDEDEESEALDLASRDGYFFVALREIKPPATKPFADVQDDVDRRWRKQERMQRISDTVRGIREAVAGGQSLDEAASQFDRTPTQLLIDRRFENEAISSAFNQQIFTATKGDLVSGPAALGEAQVIAEIRQIGYSPNQIPPEQVNAFEQYLGYQLDQELVDAFIVAVRDDFDVKINQTRLDAIFSDSL</sequence>
<evidence type="ECO:0000256" key="6">
    <source>
        <dbReference type="ARBA" id="ARBA00023136"/>
    </source>
</evidence>
<evidence type="ECO:0000256" key="10">
    <source>
        <dbReference type="ARBA" id="ARBA00042775"/>
    </source>
</evidence>
<feature type="domain" description="PpiC" evidence="12">
    <location>
        <begin position="226"/>
        <end position="356"/>
    </location>
</feature>
<dbReference type="AlphaFoldDB" id="A0A3B0SVS2"/>
<dbReference type="InterPro" id="IPR052029">
    <property type="entry name" value="PpiD_chaperone"/>
</dbReference>
<dbReference type="InterPro" id="IPR000297">
    <property type="entry name" value="PPIase_PpiC"/>
</dbReference>
<keyword evidence="7" id="KW-0143">Chaperone</keyword>
<keyword evidence="3" id="KW-0997">Cell inner membrane</keyword>
<dbReference type="PANTHER" id="PTHR47529">
    <property type="entry name" value="PEPTIDYL-PROLYL CIS-TRANS ISOMERASE D"/>
    <property type="match status" value="1"/>
</dbReference>
<dbReference type="PANTHER" id="PTHR47529:SF1">
    <property type="entry name" value="PERIPLASMIC CHAPERONE PPID"/>
    <property type="match status" value="1"/>
</dbReference>